<gene>
    <name evidence="3" type="ORF">DNTS_003090</name>
</gene>
<dbReference type="GO" id="GO:0098609">
    <property type="term" value="P:cell-cell adhesion"/>
    <property type="evidence" value="ECO:0007669"/>
    <property type="project" value="TreeGrafter"/>
</dbReference>
<dbReference type="GO" id="GO:0097113">
    <property type="term" value="P:AMPA glutamate receptor clustering"/>
    <property type="evidence" value="ECO:0007669"/>
    <property type="project" value="TreeGrafter"/>
</dbReference>
<comment type="caution">
    <text evidence="3">The sequence shown here is derived from an EMBL/GenBank/DDBJ whole genome shotgun (WGS) entry which is preliminary data.</text>
</comment>
<feature type="region of interest" description="Disordered" evidence="1">
    <location>
        <begin position="1"/>
        <end position="22"/>
    </location>
</feature>
<protein>
    <recommendedName>
        <fullName evidence="2">PDZ domain-containing protein</fullName>
    </recommendedName>
</protein>
<dbReference type="GO" id="GO:0016323">
    <property type="term" value="C:basolateral plasma membrane"/>
    <property type="evidence" value="ECO:0007669"/>
    <property type="project" value="TreeGrafter"/>
</dbReference>
<sequence>GNSGLGFSIAGGTDNPHVGDDPSIFITKIIPGGAAAQDGRLR</sequence>
<dbReference type="InterPro" id="IPR050614">
    <property type="entry name" value="Synaptic_Scaffolding_LAP-MAGUK"/>
</dbReference>
<dbReference type="Gene3D" id="2.30.42.10">
    <property type="match status" value="1"/>
</dbReference>
<dbReference type="GO" id="GO:0035255">
    <property type="term" value="F:ionotropic glutamate receptor binding"/>
    <property type="evidence" value="ECO:0007669"/>
    <property type="project" value="TreeGrafter"/>
</dbReference>
<dbReference type="GO" id="GO:0043005">
    <property type="term" value="C:neuron projection"/>
    <property type="evidence" value="ECO:0007669"/>
    <property type="project" value="TreeGrafter"/>
</dbReference>
<organism evidence="3 4">
    <name type="scientific">Danionella cerebrum</name>
    <dbReference type="NCBI Taxonomy" id="2873325"/>
    <lineage>
        <taxon>Eukaryota</taxon>
        <taxon>Metazoa</taxon>
        <taxon>Chordata</taxon>
        <taxon>Craniata</taxon>
        <taxon>Vertebrata</taxon>
        <taxon>Euteleostomi</taxon>
        <taxon>Actinopterygii</taxon>
        <taxon>Neopterygii</taxon>
        <taxon>Teleostei</taxon>
        <taxon>Ostariophysi</taxon>
        <taxon>Cypriniformes</taxon>
        <taxon>Danionidae</taxon>
        <taxon>Danioninae</taxon>
        <taxon>Danionella</taxon>
    </lineage>
</organism>
<dbReference type="GO" id="GO:0098839">
    <property type="term" value="C:postsynaptic density membrane"/>
    <property type="evidence" value="ECO:0007669"/>
    <property type="project" value="TreeGrafter"/>
</dbReference>
<dbReference type="PROSITE" id="PS50106">
    <property type="entry name" value="PDZ"/>
    <property type="match status" value="1"/>
</dbReference>
<evidence type="ECO:0000256" key="1">
    <source>
        <dbReference type="SAM" id="MobiDB-lite"/>
    </source>
</evidence>
<evidence type="ECO:0000313" key="4">
    <source>
        <dbReference type="Proteomes" id="UP000316079"/>
    </source>
</evidence>
<feature type="non-terminal residue" evidence="3">
    <location>
        <position position="1"/>
    </location>
</feature>
<reference evidence="3 4" key="1">
    <citation type="journal article" date="2019" name="Sci. Data">
        <title>Hybrid genome assembly and annotation of Danionella translucida.</title>
        <authorList>
            <person name="Kadobianskyi M."/>
            <person name="Schulze L."/>
            <person name="Schuelke M."/>
            <person name="Judkewitz B."/>
        </authorList>
    </citation>
    <scope>NUCLEOTIDE SEQUENCE [LARGE SCALE GENOMIC DNA]</scope>
    <source>
        <strain evidence="3 4">Bolton</strain>
    </source>
</reference>
<name>A0A553RLY4_9TELE</name>
<accession>A0A553RLY4</accession>
<dbReference type="EMBL" id="SRMA01014171">
    <property type="protein sequence ID" value="TRZ03188.1"/>
    <property type="molecule type" value="Genomic_DNA"/>
</dbReference>
<dbReference type="GO" id="GO:0019901">
    <property type="term" value="F:protein kinase binding"/>
    <property type="evidence" value="ECO:0007669"/>
    <property type="project" value="TreeGrafter"/>
</dbReference>
<dbReference type="PANTHER" id="PTHR23119:SF33">
    <property type="entry name" value="DISKS LARGE HOMOLOG 4"/>
    <property type="match status" value="1"/>
</dbReference>
<dbReference type="GO" id="GO:0045197">
    <property type="term" value="P:establishment or maintenance of epithelial cell apical/basal polarity"/>
    <property type="evidence" value="ECO:0007669"/>
    <property type="project" value="TreeGrafter"/>
</dbReference>
<dbReference type="AlphaFoldDB" id="A0A553RLY4"/>
<evidence type="ECO:0000313" key="3">
    <source>
        <dbReference type="EMBL" id="TRZ03188.1"/>
    </source>
</evidence>
<dbReference type="GO" id="GO:0007268">
    <property type="term" value="P:chemical synaptic transmission"/>
    <property type="evidence" value="ECO:0007669"/>
    <property type="project" value="TreeGrafter"/>
</dbReference>
<dbReference type="STRING" id="623744.A0A553RLY4"/>
<dbReference type="InterPro" id="IPR001478">
    <property type="entry name" value="PDZ"/>
</dbReference>
<feature type="domain" description="PDZ" evidence="2">
    <location>
        <begin position="1"/>
        <end position="42"/>
    </location>
</feature>
<dbReference type="PANTHER" id="PTHR23119">
    <property type="entry name" value="DISCS LARGE"/>
    <property type="match status" value="1"/>
</dbReference>
<keyword evidence="4" id="KW-1185">Reference proteome</keyword>
<dbReference type="Pfam" id="PF00595">
    <property type="entry name" value="PDZ"/>
    <property type="match status" value="1"/>
</dbReference>
<dbReference type="OrthoDB" id="78824at2759"/>
<dbReference type="SUPFAM" id="SSF50156">
    <property type="entry name" value="PDZ domain-like"/>
    <property type="match status" value="1"/>
</dbReference>
<evidence type="ECO:0000259" key="2">
    <source>
        <dbReference type="PROSITE" id="PS50106"/>
    </source>
</evidence>
<proteinExistence type="predicted"/>
<dbReference type="GO" id="GO:0031594">
    <property type="term" value="C:neuromuscular junction"/>
    <property type="evidence" value="ECO:0007669"/>
    <property type="project" value="TreeGrafter"/>
</dbReference>
<dbReference type="GO" id="GO:0098970">
    <property type="term" value="P:postsynaptic neurotransmitter receptor diffusion trapping"/>
    <property type="evidence" value="ECO:0007669"/>
    <property type="project" value="TreeGrafter"/>
</dbReference>
<dbReference type="Proteomes" id="UP000316079">
    <property type="component" value="Unassembled WGS sequence"/>
</dbReference>
<dbReference type="InterPro" id="IPR036034">
    <property type="entry name" value="PDZ_sf"/>
</dbReference>